<evidence type="ECO:0000313" key="3">
    <source>
        <dbReference type="Proteomes" id="UP000287166"/>
    </source>
</evidence>
<dbReference type="Proteomes" id="UP000287166">
    <property type="component" value="Unassembled WGS sequence"/>
</dbReference>
<feature type="region of interest" description="Disordered" evidence="1">
    <location>
        <begin position="232"/>
        <end position="273"/>
    </location>
</feature>
<gene>
    <name evidence="2" type="ORF">SCP_0202580</name>
</gene>
<name>A0A401GA78_9APHY</name>
<proteinExistence type="predicted"/>
<feature type="compositionally biased region" description="Acidic residues" evidence="1">
    <location>
        <begin position="236"/>
        <end position="270"/>
    </location>
</feature>
<sequence>MIGKLPSSRFAAIYDTLPADAQQALVEKHLIPLLNLVERSRSKKVLGVVTRLQERHAGIPLLDLNAKKAEITALMDELHRDAKRSFVRERSHKSEILSETVDSLTDWLNDIWSVVYEHNVDFMHAHKCLLFVASSLDHIGNGRSGCKCAFTNMYVSVVLKRNTGRRVKSFAINGAHNVEEVLYFIWRDLLLSLLATGSERQVSIIPEILGEIEDMLGWTALERVLYGGKKCPHDYGDDDDDDDDDDEEEEYESEDEDEDGDDEEYIDDETDSKPYFSSHWSYRVSSQMWQLRKHIQDAMMGVFKLTPSLRLYSSLLAISTDPESIESQLMKHLSSIAASSSETFSAALDIHALEDDADTIVSLLDSHSHLLRPRDAPSLQTAVACISASPFYQAQALQIIEKELLDTARAVRSALLSSFSQVESRANIDEIMEIVKLRAGAPGRQDRVEAWVDAIATPGTAAPNPMAFAAMMMGLPIVPGMEAAEEGDPAGYLDFDPHDPDLDELRDEFRPKLKQRFEGWSDVAISVKGAAMVQLKVYKALIEMMPFLRANDVVEEMVGRLADKPSKHHVCDGLDALLNFVKVQRRKAAMQRSETKFRKDTARAARTAGAREPSTSTTQPAAPVVPPGTFANFFDCAMASAPSNSGMGGMEDVD</sequence>
<evidence type="ECO:0000313" key="2">
    <source>
        <dbReference type="EMBL" id="GBE79061.1"/>
    </source>
</evidence>
<protein>
    <submittedName>
        <fullName evidence="2">Uncharacterized protein</fullName>
    </submittedName>
</protein>
<dbReference type="GeneID" id="38775978"/>
<reference evidence="2 3" key="1">
    <citation type="journal article" date="2018" name="Sci. Rep.">
        <title>Genome sequence of the cauliflower mushroom Sparassis crispa (Hanabiratake) and its association with beneficial usage.</title>
        <authorList>
            <person name="Kiyama R."/>
            <person name="Furutani Y."/>
            <person name="Kawaguchi K."/>
            <person name="Nakanishi T."/>
        </authorList>
    </citation>
    <scope>NUCLEOTIDE SEQUENCE [LARGE SCALE GENOMIC DNA]</scope>
</reference>
<dbReference type="InParanoid" id="A0A401GA78"/>
<dbReference type="STRING" id="139825.A0A401GA78"/>
<organism evidence="2 3">
    <name type="scientific">Sparassis crispa</name>
    <dbReference type="NCBI Taxonomy" id="139825"/>
    <lineage>
        <taxon>Eukaryota</taxon>
        <taxon>Fungi</taxon>
        <taxon>Dikarya</taxon>
        <taxon>Basidiomycota</taxon>
        <taxon>Agaricomycotina</taxon>
        <taxon>Agaricomycetes</taxon>
        <taxon>Polyporales</taxon>
        <taxon>Sparassidaceae</taxon>
        <taxon>Sparassis</taxon>
    </lineage>
</organism>
<keyword evidence="3" id="KW-1185">Reference proteome</keyword>
<evidence type="ECO:0000256" key="1">
    <source>
        <dbReference type="SAM" id="MobiDB-lite"/>
    </source>
</evidence>
<comment type="caution">
    <text evidence="2">The sequence shown here is derived from an EMBL/GenBank/DDBJ whole genome shotgun (WGS) entry which is preliminary data.</text>
</comment>
<dbReference type="AlphaFoldDB" id="A0A401GA78"/>
<feature type="region of interest" description="Disordered" evidence="1">
    <location>
        <begin position="591"/>
        <end position="624"/>
    </location>
</feature>
<dbReference type="RefSeq" id="XP_027609974.1">
    <property type="nucleotide sequence ID" value="XM_027754173.1"/>
</dbReference>
<feature type="compositionally biased region" description="Basic and acidic residues" evidence="1">
    <location>
        <begin position="593"/>
        <end position="603"/>
    </location>
</feature>
<accession>A0A401GA78</accession>
<dbReference type="OrthoDB" id="2742205at2759"/>
<dbReference type="EMBL" id="BFAD01000002">
    <property type="protein sequence ID" value="GBE79061.1"/>
    <property type="molecule type" value="Genomic_DNA"/>
</dbReference>